<gene>
    <name evidence="7" type="ORF">EU507_15170</name>
</gene>
<accession>A0A8B3RT87</accession>
<evidence type="ECO:0000259" key="5">
    <source>
        <dbReference type="Pfam" id="PF07940"/>
    </source>
</evidence>
<dbReference type="EMBL" id="SEWT01000013">
    <property type="protein sequence ID" value="RYU29587.1"/>
    <property type="molecule type" value="Genomic_DNA"/>
</dbReference>
<dbReference type="Pfam" id="PF16889">
    <property type="entry name" value="Hepar_II_III_N"/>
    <property type="match status" value="1"/>
</dbReference>
<dbReference type="InterPro" id="IPR008929">
    <property type="entry name" value="Chondroitin_lyas"/>
</dbReference>
<dbReference type="InterPro" id="IPR031680">
    <property type="entry name" value="Hepar_II_III_N"/>
</dbReference>
<feature type="domain" description="Heparinase II/III-like C-terminal" evidence="5">
    <location>
        <begin position="336"/>
        <end position="535"/>
    </location>
</feature>
<keyword evidence="2" id="KW-0732">Signal</keyword>
<evidence type="ECO:0000313" key="8">
    <source>
        <dbReference type="Proteomes" id="UP000292223"/>
    </source>
</evidence>
<dbReference type="InterPro" id="IPR012480">
    <property type="entry name" value="Hepar_II_III_C"/>
</dbReference>
<dbReference type="Gene3D" id="2.70.98.70">
    <property type="match status" value="1"/>
</dbReference>
<reference evidence="7 8" key="1">
    <citation type="submission" date="2019-02" db="EMBL/GenBank/DDBJ databases">
        <title>From farm to fork: dissemination of Tn554::fexA-optrA in linezolid-resistant Enterococcus faecalis clones from chicken feces and meat in Tunisia.</title>
        <authorList>
            <person name="Tedim A.P."/>
            <person name="Elghaieb H."/>
            <person name="Abbassi M.S."/>
            <person name="Novais C."/>
            <person name="Hassen A."/>
            <person name="Peixe L."/>
            <person name="Freitas A.R."/>
        </authorList>
    </citation>
    <scope>NUCLEOTIDE SEQUENCE [LARGE SCALE GENOMIC DNA]</scope>
    <source>
        <strain evidence="7 8">728T</strain>
    </source>
</reference>
<dbReference type="GO" id="GO:0016829">
    <property type="term" value="F:lyase activity"/>
    <property type="evidence" value="ECO:0007669"/>
    <property type="project" value="UniProtKB-KW"/>
</dbReference>
<dbReference type="Pfam" id="PF07940">
    <property type="entry name" value="Hepar_II_III_C"/>
    <property type="match status" value="1"/>
</dbReference>
<comment type="subcellular location">
    <subcellularLocation>
        <location evidence="1">Periplasm</location>
    </subcellularLocation>
</comment>
<comment type="caution">
    <text evidence="7">The sequence shown here is derived from an EMBL/GenBank/DDBJ whole genome shotgun (WGS) entry which is preliminary data.</text>
</comment>
<dbReference type="Gene3D" id="1.50.10.100">
    <property type="entry name" value="Chondroitin AC/alginate lyase"/>
    <property type="match status" value="1"/>
</dbReference>
<organism evidence="7 8">
    <name type="scientific">Enterococcus faecalis</name>
    <name type="common">Streptococcus faecalis</name>
    <dbReference type="NCBI Taxonomy" id="1351"/>
    <lineage>
        <taxon>Bacteria</taxon>
        <taxon>Bacillati</taxon>
        <taxon>Bacillota</taxon>
        <taxon>Bacilli</taxon>
        <taxon>Lactobacillales</taxon>
        <taxon>Enterococcaceae</taxon>
        <taxon>Enterococcus</taxon>
    </lineage>
</organism>
<name>A0A8B3RT87_ENTFL</name>
<proteinExistence type="predicted"/>
<dbReference type="SUPFAM" id="SSF48230">
    <property type="entry name" value="Chondroitin AC/alginate lyase"/>
    <property type="match status" value="1"/>
</dbReference>
<evidence type="ECO:0000256" key="4">
    <source>
        <dbReference type="ARBA" id="ARBA00023239"/>
    </source>
</evidence>
<dbReference type="RefSeq" id="WP_101008761.1">
    <property type="nucleotide sequence ID" value="NZ_KZ845881.1"/>
</dbReference>
<dbReference type="PANTHER" id="PTHR39210">
    <property type="entry name" value="HEPARIN-SULFATE LYASE"/>
    <property type="match status" value="1"/>
</dbReference>
<sequence length="642" mass="74923">MDLQRIENYQLKFYQQDWLLGYLEKHSKFLEPLFGRTHFLLKDLIIYNDAMDMEACSIPYSLKEYAWNRYPGDDPEWLFMLSRQSFLLDLAQAYALTKEKCYLQKWYSLLLDFIQEEGEPNSTNRNVWRPLDVGIRVMNWMKSLTYIPIADYKQLGIDKVLRTALLVHLKYLERSYIDKYRLSNWGVLATGGMAAIDLFLPELVTSEQSDLIWDRLTEQLDLQFYSDGIHWEQSPLYQHEVLMTYVYLLQISEYLEISLPLDLRTKLKIPILSTHYLADNQDVLNPINDSDHVNFRYVYDIYRKLGFLHEPSKDRNVAKLWTGDLYEERAWKTLQPEKLFRGESSGLMVYKTEDIYFTLFNGLHGSSHGHASTGSFTLQLQGDDLISDSGRYSYVNKAERLQLKECDSHNTMFIAENPHTLVTDTWGYGKLPTPLFQRIKEIPVGFFAECGWTDKDDQNLMIFERSFIYLKAINSVIIIDSFMGQKETEITSTYNLAPTLNCKKKAGQFNLTTNSRKYKFFIVSGQTDQTTVESSEIYNQLIEHTRLTNKFHYKTGKEIQATVISPLEDIRIMPVKVNQAGEDEPFCQAKGFCVITGEKKFYIFVICGDIVKGNKLLVSEYGHFFYGRLVLIDQNEAIIRIK</sequence>
<dbReference type="AlphaFoldDB" id="A0A8B3RT87"/>
<dbReference type="PANTHER" id="PTHR39210:SF1">
    <property type="entry name" value="HEPARIN-SULFATE LYASE"/>
    <property type="match status" value="1"/>
</dbReference>
<keyword evidence="3" id="KW-0574">Periplasm</keyword>
<dbReference type="Proteomes" id="UP000292223">
    <property type="component" value="Unassembled WGS sequence"/>
</dbReference>
<evidence type="ECO:0000313" key="7">
    <source>
        <dbReference type="EMBL" id="RYU29587.1"/>
    </source>
</evidence>
<protein>
    <submittedName>
        <fullName evidence="7">Alginate lyase family protein</fullName>
    </submittedName>
</protein>
<dbReference type="GO" id="GO:0042597">
    <property type="term" value="C:periplasmic space"/>
    <property type="evidence" value="ECO:0007669"/>
    <property type="project" value="UniProtKB-SubCell"/>
</dbReference>
<evidence type="ECO:0000259" key="6">
    <source>
        <dbReference type="Pfam" id="PF16889"/>
    </source>
</evidence>
<evidence type="ECO:0000256" key="3">
    <source>
        <dbReference type="ARBA" id="ARBA00022764"/>
    </source>
</evidence>
<keyword evidence="4 7" id="KW-0456">Lyase</keyword>
<feature type="domain" description="Heparin-sulfate lyase N-terminal" evidence="6">
    <location>
        <begin position="63"/>
        <end position="294"/>
    </location>
</feature>
<evidence type="ECO:0000256" key="2">
    <source>
        <dbReference type="ARBA" id="ARBA00022729"/>
    </source>
</evidence>
<evidence type="ECO:0000256" key="1">
    <source>
        <dbReference type="ARBA" id="ARBA00004418"/>
    </source>
</evidence>